<sequence length="765" mass="83125">MTLAQLAARVCWEKSYIARVERGDRTPKLQFVRDCDAALAAEGRLVAIWSTEHSALTPAQLPAAPRHFVGRLDDIALLDAAANDARSSSATRSSAPLVIAIDGPPGSGKTGLALHWAHHNKSAWPDGQLYVDLNGFAPTRYPAASASAVLESFCRTLGADPQTLPRTESELAAHYRSLIAGRRLLVVLDNALDDRQVVPLLPGTGSCAVLVTSRRVLSGLAVHADAHRLHLRDLTVSDAHQLLATVIGEGPVAAESDATTDLITLTGRTPLALRIAAERVTADHDHAISELVDDLRAAADRLDGLDGSDGLDELDGSDGRNRRPVTTHAGGLGGEELAADIGPGSDTGIRAVFSWSYRTLSPPAARLFRLLGLFGGPTISTDAAAALADLDLRAVQKAIRVLRHANLVEPAGRDRIAQHALIRTYAYELAHRLDAPEDRDRAVRRLTSWYVYAAHQASHALGPSTHPMTLSSSDDHTPRMTFTAQTALAWFDAELPNMVPVTRLMISKGPPGAAWQFCAGLFGYLNRRKPWTIWRQTHELAMLISEHQDDWRGYALVTTSFAEAQRQVGDLKDSQHLYDLAIQVSTRHDDPHNTARALAGCAYLAIDCGDYDAARDYARHALNLTRSLGDSTGEAVSRVALARALSHRGRHNDARRLLTNAIRALRQHDDIHRTALAVSNLAELAATTGHLNEAADWFATAATYAADAGDHWSEARHRLRLGDMLRQLGDDAGARDQWLDAVAYCRDLDDTRGYRDAVQRLDQLD</sequence>
<dbReference type="Gene3D" id="3.40.50.300">
    <property type="entry name" value="P-loop containing nucleotide triphosphate hydrolases"/>
    <property type="match status" value="1"/>
</dbReference>
<dbReference type="PROSITE" id="PS50943">
    <property type="entry name" value="HTH_CROC1"/>
    <property type="match status" value="1"/>
</dbReference>
<dbReference type="GO" id="GO:0043531">
    <property type="term" value="F:ADP binding"/>
    <property type="evidence" value="ECO:0007669"/>
    <property type="project" value="InterPro"/>
</dbReference>
<dbReference type="InterPro" id="IPR011990">
    <property type="entry name" value="TPR-like_helical_dom_sf"/>
</dbReference>
<protein>
    <submittedName>
        <fullName evidence="3">Helix-turn-helix protein</fullName>
    </submittedName>
</protein>
<dbReference type="CDD" id="cd00093">
    <property type="entry name" value="HTH_XRE"/>
    <property type="match status" value="1"/>
</dbReference>
<dbReference type="AlphaFoldDB" id="A0A4R6SG24"/>
<keyword evidence="4" id="KW-1185">Reference proteome</keyword>
<feature type="region of interest" description="Disordered" evidence="1">
    <location>
        <begin position="309"/>
        <end position="334"/>
    </location>
</feature>
<reference evidence="3 4" key="1">
    <citation type="submission" date="2019-03" db="EMBL/GenBank/DDBJ databases">
        <title>Genomic Encyclopedia of Type Strains, Phase IV (KMG-IV): sequencing the most valuable type-strain genomes for metagenomic binning, comparative biology and taxonomic classification.</title>
        <authorList>
            <person name="Goeker M."/>
        </authorList>
    </citation>
    <scope>NUCLEOTIDE SEQUENCE [LARGE SCALE GENOMIC DNA]</scope>
    <source>
        <strain evidence="3 4">DSM 45361</strain>
    </source>
</reference>
<evidence type="ECO:0000259" key="2">
    <source>
        <dbReference type="PROSITE" id="PS50943"/>
    </source>
</evidence>
<evidence type="ECO:0000256" key="1">
    <source>
        <dbReference type="SAM" id="MobiDB-lite"/>
    </source>
</evidence>
<dbReference type="PANTHER" id="PTHR47691:SF3">
    <property type="entry name" value="HTH-TYPE TRANSCRIPTIONAL REGULATOR RV0890C-RELATED"/>
    <property type="match status" value="1"/>
</dbReference>
<dbReference type="Proteomes" id="UP000295444">
    <property type="component" value="Unassembled WGS sequence"/>
</dbReference>
<dbReference type="SUPFAM" id="SSF52540">
    <property type="entry name" value="P-loop containing nucleoside triphosphate hydrolases"/>
    <property type="match status" value="1"/>
</dbReference>
<evidence type="ECO:0000313" key="4">
    <source>
        <dbReference type="Proteomes" id="UP000295444"/>
    </source>
</evidence>
<accession>A0A4R6SG24</accession>
<dbReference type="Gene3D" id="1.25.40.10">
    <property type="entry name" value="Tetratricopeptide repeat domain"/>
    <property type="match status" value="1"/>
</dbReference>
<dbReference type="InterPro" id="IPR002182">
    <property type="entry name" value="NB-ARC"/>
</dbReference>
<dbReference type="Pfam" id="PF13560">
    <property type="entry name" value="HTH_31"/>
    <property type="match status" value="1"/>
</dbReference>
<proteinExistence type="predicted"/>
<dbReference type="InterPro" id="IPR027417">
    <property type="entry name" value="P-loop_NTPase"/>
</dbReference>
<dbReference type="InterPro" id="IPR001387">
    <property type="entry name" value="Cro/C1-type_HTH"/>
</dbReference>
<organism evidence="3 4">
    <name type="scientific">Labedaea rhizosphaerae</name>
    <dbReference type="NCBI Taxonomy" id="598644"/>
    <lineage>
        <taxon>Bacteria</taxon>
        <taxon>Bacillati</taxon>
        <taxon>Actinomycetota</taxon>
        <taxon>Actinomycetes</taxon>
        <taxon>Pseudonocardiales</taxon>
        <taxon>Pseudonocardiaceae</taxon>
        <taxon>Labedaea</taxon>
    </lineage>
</organism>
<feature type="domain" description="HTH cro/C1-type" evidence="2">
    <location>
        <begin position="1"/>
        <end position="30"/>
    </location>
</feature>
<dbReference type="SMART" id="SM00028">
    <property type="entry name" value="TPR"/>
    <property type="match status" value="4"/>
</dbReference>
<dbReference type="PANTHER" id="PTHR47691">
    <property type="entry name" value="REGULATOR-RELATED"/>
    <property type="match status" value="1"/>
</dbReference>
<name>A0A4R6SG24_LABRH</name>
<dbReference type="PRINTS" id="PR00364">
    <property type="entry name" value="DISEASERSIST"/>
</dbReference>
<gene>
    <name evidence="3" type="ORF">EV186_102486</name>
</gene>
<dbReference type="Pfam" id="PF00931">
    <property type="entry name" value="NB-ARC"/>
    <property type="match status" value="1"/>
</dbReference>
<evidence type="ECO:0000313" key="3">
    <source>
        <dbReference type="EMBL" id="TDQ00625.1"/>
    </source>
</evidence>
<dbReference type="Pfam" id="PF13424">
    <property type="entry name" value="TPR_12"/>
    <property type="match status" value="1"/>
</dbReference>
<dbReference type="EMBL" id="SNXZ01000002">
    <property type="protein sequence ID" value="TDQ00625.1"/>
    <property type="molecule type" value="Genomic_DNA"/>
</dbReference>
<dbReference type="InterPro" id="IPR019734">
    <property type="entry name" value="TPR_rpt"/>
</dbReference>
<comment type="caution">
    <text evidence="3">The sequence shown here is derived from an EMBL/GenBank/DDBJ whole genome shotgun (WGS) entry which is preliminary data.</text>
</comment>
<dbReference type="SUPFAM" id="SSF48452">
    <property type="entry name" value="TPR-like"/>
    <property type="match status" value="1"/>
</dbReference>